<dbReference type="PROSITE" id="PS00018">
    <property type="entry name" value="EF_HAND_1"/>
    <property type="match status" value="1"/>
</dbReference>
<accession>A0A1F7HD62</accession>
<sequence>MTKEKSRLLFFSLIALGAVALFITLISRTVFKTQGAESNVDIEIVPSSGKMPDETISFIIKPQKSSDKIEGADIRLSLENAKITSWEGCSQLSGGDNSIFTELVSDPVGARYACQVFKKDSELPSAIVIKAKATCAGGGSGKIKINTSTSQVAGPVTGVLFGFGNLTEASFDCGGTTETKNDVTTSFDPASLKGKVKEKLTYTLKVASNDESKKISGYYVKLSFNPLLINALNIDGEIGSASGKVKGLLAQVGPGPAVPTAPVPASRTCTSTADCIANFCTTNPTCGIVCAIPPGATTGVCVGSFAAITPAPTAVVATGAATPTIAGPIPSGPIPPITVEPLPSPTGGAPSGKCEVISSHVDNEKGTLEYIFGCNKPVSELTTSYSNVLAFEGIKDGSGELTISDIQVIGPQGAPVYTTSLGKASYEIGEGDGDGKGGKVDLNMKLRLQCILSKPTDGKKITARIGVGDGKLKEPVYKKVEFTVDDNGFWNGSASFDVSPGKGYKLYTKGNMHIQKKICEAQPKEDFPGAYSCDKGKIELKDKTDIDMSKIVQLSGDLAGDDQDGVVNAYDMTKIRLCLGKKDETCVKNADINHNNMVETNDYACALAALAVRWDEQ</sequence>
<dbReference type="InterPro" id="IPR036439">
    <property type="entry name" value="Dockerin_dom_sf"/>
</dbReference>
<dbReference type="Gene3D" id="1.10.1330.10">
    <property type="entry name" value="Dockerin domain"/>
    <property type="match status" value="1"/>
</dbReference>
<dbReference type="AlphaFoldDB" id="A0A1F7HD62"/>
<organism evidence="1 2">
    <name type="scientific">Candidatus Roizmanbacteria bacterium RIFCSPHIGHO2_02_FULL_40_9</name>
    <dbReference type="NCBI Taxonomy" id="1802042"/>
    <lineage>
        <taxon>Bacteria</taxon>
        <taxon>Candidatus Roizmaniibacteriota</taxon>
    </lineage>
</organism>
<evidence type="ECO:0000313" key="1">
    <source>
        <dbReference type="EMBL" id="OGK28866.1"/>
    </source>
</evidence>
<name>A0A1F7HD62_9BACT</name>
<dbReference type="GO" id="GO:0000272">
    <property type="term" value="P:polysaccharide catabolic process"/>
    <property type="evidence" value="ECO:0007669"/>
    <property type="project" value="InterPro"/>
</dbReference>
<evidence type="ECO:0008006" key="3">
    <source>
        <dbReference type="Google" id="ProtNLM"/>
    </source>
</evidence>
<proteinExistence type="predicted"/>
<reference evidence="1 2" key="1">
    <citation type="journal article" date="2016" name="Nat. Commun.">
        <title>Thousands of microbial genomes shed light on interconnected biogeochemical processes in an aquifer system.</title>
        <authorList>
            <person name="Anantharaman K."/>
            <person name="Brown C.T."/>
            <person name="Hug L.A."/>
            <person name="Sharon I."/>
            <person name="Castelle C.J."/>
            <person name="Probst A.J."/>
            <person name="Thomas B.C."/>
            <person name="Singh A."/>
            <person name="Wilkins M.J."/>
            <person name="Karaoz U."/>
            <person name="Brodie E.L."/>
            <person name="Williams K.H."/>
            <person name="Hubbard S.S."/>
            <person name="Banfield J.F."/>
        </authorList>
    </citation>
    <scope>NUCLEOTIDE SEQUENCE [LARGE SCALE GENOMIC DNA]</scope>
</reference>
<protein>
    <recommendedName>
        <fullName evidence="3">Dockerin domain-containing protein</fullName>
    </recommendedName>
</protein>
<dbReference type="EMBL" id="MFZS01000024">
    <property type="protein sequence ID" value="OGK28866.1"/>
    <property type="molecule type" value="Genomic_DNA"/>
</dbReference>
<dbReference type="InterPro" id="IPR018247">
    <property type="entry name" value="EF_Hand_1_Ca_BS"/>
</dbReference>
<gene>
    <name evidence="1" type="ORF">A3D06_01020</name>
</gene>
<dbReference type="Proteomes" id="UP000177027">
    <property type="component" value="Unassembled WGS sequence"/>
</dbReference>
<evidence type="ECO:0000313" key="2">
    <source>
        <dbReference type="Proteomes" id="UP000177027"/>
    </source>
</evidence>
<comment type="caution">
    <text evidence="1">The sequence shown here is derived from an EMBL/GenBank/DDBJ whole genome shotgun (WGS) entry which is preliminary data.</text>
</comment>